<dbReference type="SUPFAM" id="SSF81345">
    <property type="entry name" value="ABC transporter involved in vitamin B12 uptake, BtuC"/>
    <property type="match status" value="1"/>
</dbReference>
<evidence type="ECO:0000256" key="7">
    <source>
        <dbReference type="ARBA" id="ARBA00023136"/>
    </source>
</evidence>
<feature type="transmembrane region" description="Helical" evidence="8">
    <location>
        <begin position="64"/>
        <end position="82"/>
    </location>
</feature>
<feature type="transmembrane region" description="Helical" evidence="8">
    <location>
        <begin position="241"/>
        <end position="269"/>
    </location>
</feature>
<comment type="subcellular location">
    <subcellularLocation>
        <location evidence="1">Cell membrane</location>
        <topology evidence="1">Multi-pass membrane protein</topology>
    </subcellularLocation>
</comment>
<reference evidence="9 10" key="1">
    <citation type="journal article" date="2022" name="Pathogens">
        <title>Staphylococcus ratti sp. nov. Isolated from a Lab Rat.</title>
        <authorList>
            <person name="Kovarovic V."/>
            <person name="Sedlacek I."/>
            <person name="Petras P."/>
            <person name="Kralova S."/>
            <person name="Maslanova I."/>
            <person name="Svec P."/>
            <person name="Neumann-Schaal M."/>
            <person name="Botka T."/>
            <person name="Gelbicova T."/>
            <person name="Stankova E."/>
            <person name="Doskar J."/>
            <person name="Pantucek R."/>
        </authorList>
    </citation>
    <scope>NUCLEOTIDE SEQUENCE [LARGE SCALE GENOMIC DNA]</scope>
    <source>
        <strain evidence="9 10">CCM 9025</strain>
    </source>
</reference>
<keyword evidence="6 8" id="KW-1133">Transmembrane helix</keyword>
<sequence length="332" mass="35239">MNATINKRDSIRLIFAVISLILLSLLSLMLGSTFITPESLFTYIMNPMESADQFTIEVLRLPRILLAIVAGASLGVSGLLLQNVLKNPIASPDIIGVTGGATFGAVAFIAFVSGISIHFLPVFTLIGSALAMIILMSFQTRGNIQPTTLIIIGIALQTLLMALVHGMLVMTNQLSASKAYTWIVGSLSGATFTDSLIICAFILLMLPLLFIIIPRLNIATMTDDVATGLGLNVNQTKQLEMIVTTVLTAAAISFVGNIGFVGLIAPHIAKTLIKGSYFKKLLMSALVGAASLVIADLIGRVAFLPKEVPAGVFIAAFGAPFFIYLLLTVKKL</sequence>
<evidence type="ECO:0000256" key="2">
    <source>
        <dbReference type="ARBA" id="ARBA00007935"/>
    </source>
</evidence>
<dbReference type="PANTHER" id="PTHR30472">
    <property type="entry name" value="FERRIC ENTEROBACTIN TRANSPORT SYSTEM PERMEASE PROTEIN"/>
    <property type="match status" value="1"/>
</dbReference>
<comment type="similarity">
    <text evidence="2">Belongs to the binding-protein-dependent transport system permease family. FecCD subfamily.</text>
</comment>
<evidence type="ECO:0000256" key="6">
    <source>
        <dbReference type="ARBA" id="ARBA00022989"/>
    </source>
</evidence>
<dbReference type="Proteomes" id="UP001197626">
    <property type="component" value="Chromosome"/>
</dbReference>
<organism evidence="9 10">
    <name type="scientific">Staphylococcus ratti</name>
    <dbReference type="NCBI Taxonomy" id="2892440"/>
    <lineage>
        <taxon>Bacteria</taxon>
        <taxon>Bacillati</taxon>
        <taxon>Bacillota</taxon>
        <taxon>Bacilli</taxon>
        <taxon>Bacillales</taxon>
        <taxon>Staphylococcaceae</taxon>
        <taxon>Staphylococcus</taxon>
    </lineage>
</organism>
<evidence type="ECO:0000256" key="4">
    <source>
        <dbReference type="ARBA" id="ARBA00022475"/>
    </source>
</evidence>
<dbReference type="CDD" id="cd06550">
    <property type="entry name" value="TM_ABC_iron-siderophores_like"/>
    <property type="match status" value="1"/>
</dbReference>
<accession>A0ABY3PCY5</accession>
<evidence type="ECO:0000256" key="8">
    <source>
        <dbReference type="SAM" id="Phobius"/>
    </source>
</evidence>
<feature type="transmembrane region" description="Helical" evidence="8">
    <location>
        <begin position="182"/>
        <end position="213"/>
    </location>
</feature>
<dbReference type="Pfam" id="PF01032">
    <property type="entry name" value="FecCD"/>
    <property type="match status" value="1"/>
</dbReference>
<evidence type="ECO:0000313" key="10">
    <source>
        <dbReference type="Proteomes" id="UP001197626"/>
    </source>
</evidence>
<keyword evidence="3" id="KW-0813">Transport</keyword>
<evidence type="ECO:0000313" key="9">
    <source>
        <dbReference type="EMBL" id="UEX90143.1"/>
    </source>
</evidence>
<dbReference type="PANTHER" id="PTHR30472:SF24">
    <property type="entry name" value="FERRIC ENTEROBACTIN TRANSPORT SYSTEM PERMEASE PROTEIN FEPG"/>
    <property type="match status" value="1"/>
</dbReference>
<dbReference type="EMBL" id="CP086654">
    <property type="protein sequence ID" value="UEX90143.1"/>
    <property type="molecule type" value="Genomic_DNA"/>
</dbReference>
<keyword evidence="5 8" id="KW-0812">Transmembrane</keyword>
<feature type="transmembrane region" description="Helical" evidence="8">
    <location>
        <begin position="12"/>
        <end position="35"/>
    </location>
</feature>
<feature type="transmembrane region" description="Helical" evidence="8">
    <location>
        <begin position="308"/>
        <end position="327"/>
    </location>
</feature>
<keyword evidence="4" id="KW-1003">Cell membrane</keyword>
<feature type="transmembrane region" description="Helical" evidence="8">
    <location>
        <begin position="119"/>
        <end position="138"/>
    </location>
</feature>
<feature type="transmembrane region" description="Helical" evidence="8">
    <location>
        <begin position="281"/>
        <end position="302"/>
    </location>
</feature>
<dbReference type="InterPro" id="IPR037294">
    <property type="entry name" value="ABC_BtuC-like"/>
</dbReference>
<feature type="transmembrane region" description="Helical" evidence="8">
    <location>
        <begin position="94"/>
        <end position="112"/>
    </location>
</feature>
<dbReference type="RefSeq" id="WP_229292640.1">
    <property type="nucleotide sequence ID" value="NZ_CP086654.1"/>
</dbReference>
<evidence type="ECO:0000256" key="3">
    <source>
        <dbReference type="ARBA" id="ARBA00022448"/>
    </source>
</evidence>
<proteinExistence type="inferred from homology"/>
<dbReference type="Gene3D" id="1.10.3470.10">
    <property type="entry name" value="ABC transporter involved in vitamin B12 uptake, BtuC"/>
    <property type="match status" value="1"/>
</dbReference>
<name>A0ABY3PCY5_9STAP</name>
<keyword evidence="10" id="KW-1185">Reference proteome</keyword>
<feature type="transmembrane region" description="Helical" evidence="8">
    <location>
        <begin position="150"/>
        <end position="170"/>
    </location>
</feature>
<evidence type="ECO:0000256" key="5">
    <source>
        <dbReference type="ARBA" id="ARBA00022692"/>
    </source>
</evidence>
<protein>
    <submittedName>
        <fullName evidence="9">Iron ABC transporter permease</fullName>
    </submittedName>
</protein>
<gene>
    <name evidence="9" type="ORF">LN051_00215</name>
</gene>
<dbReference type="InterPro" id="IPR000522">
    <property type="entry name" value="ABC_transptr_permease_BtuC"/>
</dbReference>
<evidence type="ECO:0000256" key="1">
    <source>
        <dbReference type="ARBA" id="ARBA00004651"/>
    </source>
</evidence>
<keyword evidence="7 8" id="KW-0472">Membrane</keyword>